<gene>
    <name evidence="8" type="ORF">SAMN04489730_6999</name>
</gene>
<feature type="transmembrane region" description="Helical" evidence="6">
    <location>
        <begin position="148"/>
        <end position="167"/>
    </location>
</feature>
<evidence type="ECO:0000259" key="7">
    <source>
        <dbReference type="Pfam" id="PF01061"/>
    </source>
</evidence>
<feature type="domain" description="ABC-2 type transporter transmembrane" evidence="7">
    <location>
        <begin position="14"/>
        <end position="226"/>
    </location>
</feature>
<name>A0A1K1SW92_9PSEU</name>
<feature type="transmembrane region" description="Helical" evidence="6">
    <location>
        <begin position="32"/>
        <end position="52"/>
    </location>
</feature>
<comment type="subcellular location">
    <subcellularLocation>
        <location evidence="1">Membrane</location>
        <topology evidence="1">Multi-pass membrane protein</topology>
    </subcellularLocation>
</comment>
<dbReference type="Pfam" id="PF01061">
    <property type="entry name" value="ABC2_membrane"/>
    <property type="match status" value="1"/>
</dbReference>
<dbReference type="GO" id="GO:0140359">
    <property type="term" value="F:ABC-type transporter activity"/>
    <property type="evidence" value="ECO:0007669"/>
    <property type="project" value="InterPro"/>
</dbReference>
<dbReference type="AlphaFoldDB" id="A0A1K1SW92"/>
<evidence type="ECO:0000256" key="2">
    <source>
        <dbReference type="ARBA" id="ARBA00022692"/>
    </source>
</evidence>
<keyword evidence="5" id="KW-0046">Antibiotic resistance</keyword>
<dbReference type="OrthoDB" id="4772026at2"/>
<dbReference type="InterPro" id="IPR000412">
    <property type="entry name" value="ABC_2_transport"/>
</dbReference>
<evidence type="ECO:0000256" key="5">
    <source>
        <dbReference type="ARBA" id="ARBA00023251"/>
    </source>
</evidence>
<dbReference type="InterPro" id="IPR051784">
    <property type="entry name" value="Nod_factor_ABC_transporter"/>
</dbReference>
<dbReference type="Proteomes" id="UP000182740">
    <property type="component" value="Unassembled WGS sequence"/>
</dbReference>
<feature type="transmembrane region" description="Helical" evidence="6">
    <location>
        <begin position="114"/>
        <end position="136"/>
    </location>
</feature>
<protein>
    <submittedName>
        <fullName evidence="8">ABC-2 type transport system permease protein</fullName>
    </submittedName>
</protein>
<evidence type="ECO:0000313" key="8">
    <source>
        <dbReference type="EMBL" id="SFW88574.1"/>
    </source>
</evidence>
<feature type="transmembrane region" description="Helical" evidence="6">
    <location>
        <begin position="179"/>
        <end position="197"/>
    </location>
</feature>
<evidence type="ECO:0000313" key="9">
    <source>
        <dbReference type="Proteomes" id="UP000182740"/>
    </source>
</evidence>
<dbReference type="STRING" id="546364.SAMN04489730_6999"/>
<keyword evidence="2 6" id="KW-0812">Transmembrane</keyword>
<dbReference type="GO" id="GO:0043190">
    <property type="term" value="C:ATP-binding cassette (ABC) transporter complex"/>
    <property type="evidence" value="ECO:0007669"/>
    <property type="project" value="InterPro"/>
</dbReference>
<feature type="transmembrane region" description="Helical" evidence="6">
    <location>
        <begin position="64"/>
        <end position="93"/>
    </location>
</feature>
<feature type="transmembrane region" description="Helical" evidence="6">
    <location>
        <begin position="231"/>
        <end position="257"/>
    </location>
</feature>
<evidence type="ECO:0000256" key="3">
    <source>
        <dbReference type="ARBA" id="ARBA00022989"/>
    </source>
</evidence>
<reference evidence="9" key="1">
    <citation type="submission" date="2016-11" db="EMBL/GenBank/DDBJ databases">
        <authorList>
            <person name="Varghese N."/>
            <person name="Submissions S."/>
        </authorList>
    </citation>
    <scope>NUCLEOTIDE SEQUENCE [LARGE SCALE GENOMIC DNA]</scope>
    <source>
        <strain evidence="9">DSM 44671</strain>
    </source>
</reference>
<organism evidence="8 9">
    <name type="scientific">Amycolatopsis australiensis</name>
    <dbReference type="NCBI Taxonomy" id="546364"/>
    <lineage>
        <taxon>Bacteria</taxon>
        <taxon>Bacillati</taxon>
        <taxon>Actinomycetota</taxon>
        <taxon>Actinomycetes</taxon>
        <taxon>Pseudonocardiales</taxon>
        <taxon>Pseudonocardiaceae</taxon>
        <taxon>Amycolatopsis</taxon>
    </lineage>
</organism>
<keyword evidence="4 6" id="KW-0472">Membrane</keyword>
<dbReference type="PANTHER" id="PTHR43229">
    <property type="entry name" value="NODULATION PROTEIN J"/>
    <property type="match status" value="1"/>
</dbReference>
<dbReference type="PANTHER" id="PTHR43229:SF2">
    <property type="entry name" value="NODULATION PROTEIN J"/>
    <property type="match status" value="1"/>
</dbReference>
<accession>A0A1K1SW92</accession>
<sequence length="263" mass="27217">MTARVRLSAGALSFLAMLRNDIEAGVRHWRQFLARTLLLPPSVLFVFGRLLPDLGYVSGGYANVLFPGLVAASAFIGALHGTALPLAVDFSWTREIENRLLAPLDTRLIALEKVLLGALRGLLSAALVVPAGFVALGGVQWPLASAPAASGILLLGALTGAATGLALGSLVTPCRVMTVFGAALPPLAFTGCIHFPLDRLAGIPWFRAVCAVNPLTYVAEGLRAALLPDEAAITVLPAIAVLTGVLAVAGLAGVLGFHRRAHA</sequence>
<dbReference type="GO" id="GO:0046677">
    <property type="term" value="P:response to antibiotic"/>
    <property type="evidence" value="ECO:0007669"/>
    <property type="project" value="UniProtKB-KW"/>
</dbReference>
<keyword evidence="3 6" id="KW-1133">Transmembrane helix</keyword>
<keyword evidence="9" id="KW-1185">Reference proteome</keyword>
<dbReference type="PIRSF" id="PIRSF006648">
    <property type="entry name" value="DrrB"/>
    <property type="match status" value="1"/>
</dbReference>
<evidence type="ECO:0000256" key="1">
    <source>
        <dbReference type="ARBA" id="ARBA00004141"/>
    </source>
</evidence>
<dbReference type="InterPro" id="IPR013525">
    <property type="entry name" value="ABC2_TM"/>
</dbReference>
<dbReference type="EMBL" id="FPJG01000006">
    <property type="protein sequence ID" value="SFW88574.1"/>
    <property type="molecule type" value="Genomic_DNA"/>
</dbReference>
<evidence type="ECO:0000256" key="6">
    <source>
        <dbReference type="SAM" id="Phobius"/>
    </source>
</evidence>
<proteinExistence type="predicted"/>
<evidence type="ECO:0000256" key="4">
    <source>
        <dbReference type="ARBA" id="ARBA00023136"/>
    </source>
</evidence>